<dbReference type="PANTHER" id="PTHR43063:SF1">
    <property type="entry name" value="4FE-4S CLUSTER CONTAINING PARA FAMILY ATPASE PROTEIN"/>
    <property type="match status" value="1"/>
</dbReference>
<evidence type="ECO:0000256" key="1">
    <source>
        <dbReference type="ARBA" id="ARBA00022723"/>
    </source>
</evidence>
<dbReference type="InterPro" id="IPR017900">
    <property type="entry name" value="4Fe4S_Fe_S_CS"/>
</dbReference>
<dbReference type="PROSITE" id="PS51379">
    <property type="entry name" value="4FE4S_FER_2"/>
    <property type="match status" value="2"/>
</dbReference>
<dbReference type="Proteomes" id="UP000177579">
    <property type="component" value="Unassembled WGS sequence"/>
</dbReference>
<evidence type="ECO:0000313" key="5">
    <source>
        <dbReference type="EMBL" id="OGF41798.1"/>
    </source>
</evidence>
<dbReference type="EMBL" id="MFGO01000005">
    <property type="protein sequence ID" value="OGF41798.1"/>
    <property type="molecule type" value="Genomic_DNA"/>
</dbReference>
<dbReference type="InterPro" id="IPR017896">
    <property type="entry name" value="4Fe4S_Fe-S-bd"/>
</dbReference>
<evidence type="ECO:0000256" key="3">
    <source>
        <dbReference type="ARBA" id="ARBA00023014"/>
    </source>
</evidence>
<dbReference type="Gene3D" id="3.30.70.20">
    <property type="match status" value="1"/>
</dbReference>
<dbReference type="SUPFAM" id="SSF54862">
    <property type="entry name" value="4Fe-4S ferredoxins"/>
    <property type="match status" value="1"/>
</dbReference>
<dbReference type="InterPro" id="IPR002586">
    <property type="entry name" value="CobQ/CobB/MinD/ParA_Nub-bd_dom"/>
</dbReference>
<accession>A0A1F5TSJ3</accession>
<keyword evidence="1" id="KW-0479">Metal-binding</keyword>
<sequence length="283" mass="30804">MKNYKTVLIGVSGGKGGTGKSTVATALAYGLAKNKKVLLVDADVGCPNDHLLLGIERKLLKIVDQRIPAWDLSGCKQCGLCGAVCKENAIISIKKKDPMFFSSQCNGCGACVLKCPEQIISWDKKEIGEIYIGSKYNIDLLSGELKSGEPIAEIVVSSLNEIVEEKKDQYDYVIIDTAAGLHCDVIAALKKCEFALAVTEPTPLGEHDLKLLIQLFEKMKLDAGIVLNKADVGNGQLIENLAKKYNLNILAEIPYTKDIVKKYSNGKPIEHQSITNLIKRLAL</sequence>
<feature type="domain" description="4Fe-4S ferredoxin-type" evidence="4">
    <location>
        <begin position="96"/>
        <end position="125"/>
    </location>
</feature>
<feature type="domain" description="4Fe-4S ferredoxin-type" evidence="4">
    <location>
        <begin position="66"/>
        <end position="95"/>
    </location>
</feature>
<dbReference type="Pfam" id="PF00037">
    <property type="entry name" value="Fer4"/>
    <property type="match status" value="1"/>
</dbReference>
<dbReference type="AlphaFoldDB" id="A0A1F5TSJ3"/>
<evidence type="ECO:0000313" key="6">
    <source>
        <dbReference type="Proteomes" id="UP000177579"/>
    </source>
</evidence>
<dbReference type="Gene3D" id="3.40.50.300">
    <property type="entry name" value="P-loop containing nucleotide triphosphate hydrolases"/>
    <property type="match status" value="1"/>
</dbReference>
<name>A0A1F5TSJ3_9BACT</name>
<comment type="caution">
    <text evidence="5">The sequence shown here is derived from an EMBL/GenBank/DDBJ whole genome shotgun (WGS) entry which is preliminary data.</text>
</comment>
<dbReference type="Pfam" id="PF01656">
    <property type="entry name" value="CbiA"/>
    <property type="match status" value="1"/>
</dbReference>
<dbReference type="GO" id="GO:0046872">
    <property type="term" value="F:metal ion binding"/>
    <property type="evidence" value="ECO:0007669"/>
    <property type="project" value="UniProtKB-KW"/>
</dbReference>
<dbReference type="SUPFAM" id="SSF52540">
    <property type="entry name" value="P-loop containing nucleoside triphosphate hydrolases"/>
    <property type="match status" value="1"/>
</dbReference>
<evidence type="ECO:0000259" key="4">
    <source>
        <dbReference type="PROSITE" id="PS51379"/>
    </source>
</evidence>
<dbReference type="PANTHER" id="PTHR43063">
    <property type="entry name" value="4FE-4S CLUSTER CONTAINING PARA FAMILY ATPASE PROTEIN"/>
    <property type="match status" value="1"/>
</dbReference>
<dbReference type="GO" id="GO:0051536">
    <property type="term" value="F:iron-sulfur cluster binding"/>
    <property type="evidence" value="ECO:0007669"/>
    <property type="project" value="UniProtKB-KW"/>
</dbReference>
<gene>
    <name evidence="5" type="ORF">A2531_05765</name>
</gene>
<protein>
    <recommendedName>
        <fullName evidence="4">4Fe-4S ferredoxin-type domain-containing protein</fullName>
    </recommendedName>
</protein>
<dbReference type="PROSITE" id="PS00198">
    <property type="entry name" value="4FE4S_FER_1"/>
    <property type="match status" value="1"/>
</dbReference>
<organism evidence="5 6">
    <name type="scientific">Candidatus Falkowbacteria bacterium RIFOXYD2_FULL_34_120</name>
    <dbReference type="NCBI Taxonomy" id="1798007"/>
    <lineage>
        <taxon>Bacteria</taxon>
        <taxon>Candidatus Falkowiibacteriota</taxon>
    </lineage>
</organism>
<reference evidence="5 6" key="1">
    <citation type="journal article" date="2016" name="Nat. Commun.">
        <title>Thousands of microbial genomes shed light on interconnected biogeochemical processes in an aquifer system.</title>
        <authorList>
            <person name="Anantharaman K."/>
            <person name="Brown C.T."/>
            <person name="Hug L.A."/>
            <person name="Sharon I."/>
            <person name="Castelle C.J."/>
            <person name="Probst A.J."/>
            <person name="Thomas B.C."/>
            <person name="Singh A."/>
            <person name="Wilkins M.J."/>
            <person name="Karaoz U."/>
            <person name="Brodie E.L."/>
            <person name="Williams K.H."/>
            <person name="Hubbard S.S."/>
            <person name="Banfield J.F."/>
        </authorList>
    </citation>
    <scope>NUCLEOTIDE SEQUENCE [LARGE SCALE GENOMIC DNA]</scope>
</reference>
<dbReference type="InterPro" id="IPR027417">
    <property type="entry name" value="P-loop_NTPase"/>
</dbReference>
<keyword evidence="3" id="KW-0411">Iron-sulfur</keyword>
<proteinExistence type="predicted"/>
<evidence type="ECO:0000256" key="2">
    <source>
        <dbReference type="ARBA" id="ARBA00023004"/>
    </source>
</evidence>
<keyword evidence="2" id="KW-0408">Iron</keyword>